<keyword evidence="1" id="KW-1133">Transmembrane helix</keyword>
<keyword evidence="1" id="KW-0812">Transmembrane</keyword>
<dbReference type="Proteomes" id="UP000195913">
    <property type="component" value="Unassembled WGS sequence"/>
</dbReference>
<accession>A0A1R4FYF1</accession>
<feature type="transmembrane region" description="Helical" evidence="1">
    <location>
        <begin position="61"/>
        <end position="84"/>
    </location>
</feature>
<dbReference type="EMBL" id="FUHW01000024">
    <property type="protein sequence ID" value="SJM60752.1"/>
    <property type="molecule type" value="Genomic_DNA"/>
</dbReference>
<organism evidence="2 3">
    <name type="scientific">Arthrobacter rhombi</name>
    <dbReference type="NCBI Taxonomy" id="71253"/>
    <lineage>
        <taxon>Bacteria</taxon>
        <taxon>Bacillati</taxon>
        <taxon>Actinomycetota</taxon>
        <taxon>Actinomycetes</taxon>
        <taxon>Micrococcales</taxon>
        <taxon>Micrococcaceae</taxon>
        <taxon>Arthrobacter</taxon>
    </lineage>
</organism>
<feature type="transmembrane region" description="Helical" evidence="1">
    <location>
        <begin position="20"/>
        <end position="49"/>
    </location>
</feature>
<dbReference type="AlphaFoldDB" id="A0A1R4FYF1"/>
<proteinExistence type="predicted"/>
<reference evidence="2 3" key="1">
    <citation type="submission" date="2017-02" db="EMBL/GenBank/DDBJ databases">
        <authorList>
            <person name="Peterson S.W."/>
        </authorList>
    </citation>
    <scope>NUCLEOTIDE SEQUENCE [LARGE SCALE GENOMIC DNA]</scope>
    <source>
        <strain evidence="2 3">B Ar 00.02</strain>
    </source>
</reference>
<keyword evidence="3" id="KW-1185">Reference proteome</keyword>
<name>A0A1R4FYF1_9MICC</name>
<keyword evidence="1" id="KW-0472">Membrane</keyword>
<feature type="transmembrane region" description="Helical" evidence="1">
    <location>
        <begin position="96"/>
        <end position="117"/>
    </location>
</feature>
<gene>
    <name evidence="2" type="ORF">FM101_06455</name>
</gene>
<evidence type="ECO:0000313" key="2">
    <source>
        <dbReference type="EMBL" id="SJM60752.1"/>
    </source>
</evidence>
<protein>
    <submittedName>
        <fullName evidence="2">Uncharacterized protein</fullName>
    </submittedName>
</protein>
<sequence length="133" mass="13707">MNPWLPSRAVVHVGTDSVEYGSLSLLLAGACSLAAVAFIIGGATARGFLKESHWYQTEKSIAVGMEAGGFGLIGFAVASILAIVGVAPNEVSSDSVGWGLLGFVSLFIAAICAYVVFLPRAQIETLATDDSSL</sequence>
<evidence type="ECO:0000256" key="1">
    <source>
        <dbReference type="SAM" id="Phobius"/>
    </source>
</evidence>
<evidence type="ECO:0000313" key="3">
    <source>
        <dbReference type="Proteomes" id="UP000195913"/>
    </source>
</evidence>